<comment type="caution">
    <text evidence="6">The sequence shown here is derived from an EMBL/GenBank/DDBJ whole genome shotgun (WGS) entry which is preliminary data.</text>
</comment>
<evidence type="ECO:0000256" key="1">
    <source>
        <dbReference type="ARBA" id="ARBA00001946"/>
    </source>
</evidence>
<dbReference type="SUPFAM" id="SSF55811">
    <property type="entry name" value="Nudix"/>
    <property type="match status" value="1"/>
</dbReference>
<accession>A0ABU6JXM9</accession>
<dbReference type="Gene3D" id="3.90.79.10">
    <property type="entry name" value="Nucleoside Triphosphate Pyrophosphohydrolase"/>
    <property type="match status" value="1"/>
</dbReference>
<feature type="domain" description="Nudix hydrolase" evidence="5">
    <location>
        <begin position="2"/>
        <end position="145"/>
    </location>
</feature>
<evidence type="ECO:0000313" key="7">
    <source>
        <dbReference type="Proteomes" id="UP001309705"/>
    </source>
</evidence>
<evidence type="ECO:0000256" key="3">
    <source>
        <dbReference type="ARBA" id="ARBA00022842"/>
    </source>
</evidence>
<dbReference type="Pfam" id="PF00293">
    <property type="entry name" value="NUDIX"/>
    <property type="match status" value="1"/>
</dbReference>
<dbReference type="Proteomes" id="UP001309705">
    <property type="component" value="Unassembled WGS sequence"/>
</dbReference>
<dbReference type="PROSITE" id="PS51462">
    <property type="entry name" value="NUDIX"/>
    <property type="match status" value="1"/>
</dbReference>
<organism evidence="6 7">
    <name type="scientific">Brenneria populi</name>
    <dbReference type="NCBI Taxonomy" id="1505588"/>
    <lineage>
        <taxon>Bacteria</taxon>
        <taxon>Pseudomonadati</taxon>
        <taxon>Pseudomonadota</taxon>
        <taxon>Gammaproteobacteria</taxon>
        <taxon>Enterobacterales</taxon>
        <taxon>Pectobacteriaceae</taxon>
        <taxon>Brenneria</taxon>
    </lineage>
</organism>
<dbReference type="InterPro" id="IPR020084">
    <property type="entry name" value="NUDIX_hydrolase_CS"/>
</dbReference>
<sequence>MRIRKAARLLVVNPQNQVLLFLFVHTHDALAGRAYWATPGGGVEDDESFEQAALRELREETGFRREFIGESMAERTFEMMLPNGENVLAVERFFIVKVEGNEINKDGWSRHEKSVMHRHRWWNMSELAETAETVYPLDIHEILSDSLS</sequence>
<dbReference type="PANTHER" id="PTHR43046:SF12">
    <property type="entry name" value="GDP-MANNOSE MANNOSYL HYDROLASE"/>
    <property type="match status" value="1"/>
</dbReference>
<keyword evidence="3" id="KW-0460">Magnesium</keyword>
<dbReference type="CDD" id="cd04685">
    <property type="entry name" value="NUDIX_Hydrolase"/>
    <property type="match status" value="1"/>
</dbReference>
<dbReference type="PROSITE" id="PS00893">
    <property type="entry name" value="NUDIX_BOX"/>
    <property type="match status" value="1"/>
</dbReference>
<protein>
    <submittedName>
        <fullName evidence="6">NUDIX domain-containing protein</fullName>
    </submittedName>
</protein>
<comment type="cofactor">
    <cofactor evidence="1">
        <name>Mg(2+)</name>
        <dbReference type="ChEBI" id="CHEBI:18420"/>
    </cofactor>
</comment>
<evidence type="ECO:0000313" key="6">
    <source>
        <dbReference type="EMBL" id="MEC5345282.1"/>
    </source>
</evidence>
<dbReference type="InterPro" id="IPR000086">
    <property type="entry name" value="NUDIX_hydrolase_dom"/>
</dbReference>
<keyword evidence="7" id="KW-1185">Reference proteome</keyword>
<proteinExistence type="inferred from homology"/>
<dbReference type="PRINTS" id="PR00502">
    <property type="entry name" value="NUDIXFAMILY"/>
</dbReference>
<reference evidence="6 7" key="1">
    <citation type="journal article" date="2017" name="Int. J. Syst. Evol. Microbiol.">
        <title>Brenneria populi subsp. brevivirga subsp. nov. isolated from symptomatic bark of Populus x euramericana canker, and description of Brenneria populi subsp. populi subsp. nov.</title>
        <authorList>
            <person name="Zheng M.H."/>
            <person name="Piao C.G."/>
            <person name="Xue H."/>
            <person name="Guo M.W."/>
            <person name="Li Y."/>
        </authorList>
    </citation>
    <scope>NUCLEOTIDE SEQUENCE [LARGE SCALE GENOMIC DNA]</scope>
    <source>
        <strain evidence="6 7">D9-5</strain>
    </source>
</reference>
<dbReference type="InterPro" id="IPR015797">
    <property type="entry name" value="NUDIX_hydrolase-like_dom_sf"/>
</dbReference>
<evidence type="ECO:0000259" key="5">
    <source>
        <dbReference type="PROSITE" id="PS51462"/>
    </source>
</evidence>
<keyword evidence="2 4" id="KW-0378">Hydrolase</keyword>
<gene>
    <name evidence="6" type="ORF">VSX58_22090</name>
</gene>
<name>A0ABU6JXM9_9GAMM</name>
<dbReference type="PANTHER" id="PTHR43046">
    <property type="entry name" value="GDP-MANNOSE MANNOSYL HYDROLASE"/>
    <property type="match status" value="1"/>
</dbReference>
<dbReference type="InterPro" id="IPR020476">
    <property type="entry name" value="Nudix_hydrolase"/>
</dbReference>
<evidence type="ECO:0000256" key="2">
    <source>
        <dbReference type="ARBA" id="ARBA00022801"/>
    </source>
</evidence>
<dbReference type="EMBL" id="JAYWTM010000049">
    <property type="protein sequence ID" value="MEC5345282.1"/>
    <property type="molecule type" value="Genomic_DNA"/>
</dbReference>
<evidence type="ECO:0000256" key="4">
    <source>
        <dbReference type="RuleBase" id="RU003476"/>
    </source>
</evidence>
<dbReference type="RefSeq" id="WP_327619939.1">
    <property type="nucleotide sequence ID" value="NZ_JAYWTM010000049.1"/>
</dbReference>
<comment type="similarity">
    <text evidence="4">Belongs to the Nudix hydrolase family.</text>
</comment>